<protein>
    <submittedName>
        <fullName evidence="2">Uncharacterized protein</fullName>
    </submittedName>
</protein>
<feature type="region of interest" description="Disordered" evidence="1">
    <location>
        <begin position="14"/>
        <end position="52"/>
    </location>
</feature>
<dbReference type="AlphaFoldDB" id="A0A6A6PSX5"/>
<dbReference type="RefSeq" id="XP_033588897.1">
    <property type="nucleotide sequence ID" value="XM_033733722.1"/>
</dbReference>
<accession>A0A6A6PSX5</accession>
<dbReference type="EMBL" id="MU001636">
    <property type="protein sequence ID" value="KAF2482327.1"/>
    <property type="molecule type" value="Genomic_DNA"/>
</dbReference>
<dbReference type="Proteomes" id="UP000799767">
    <property type="component" value="Unassembled WGS sequence"/>
</dbReference>
<feature type="compositionally biased region" description="Polar residues" evidence="1">
    <location>
        <begin position="18"/>
        <end position="51"/>
    </location>
</feature>
<keyword evidence="3" id="KW-1185">Reference proteome</keyword>
<organism evidence="2 3">
    <name type="scientific">Neohortaea acidophila</name>
    <dbReference type="NCBI Taxonomy" id="245834"/>
    <lineage>
        <taxon>Eukaryota</taxon>
        <taxon>Fungi</taxon>
        <taxon>Dikarya</taxon>
        <taxon>Ascomycota</taxon>
        <taxon>Pezizomycotina</taxon>
        <taxon>Dothideomycetes</taxon>
        <taxon>Dothideomycetidae</taxon>
        <taxon>Mycosphaerellales</taxon>
        <taxon>Teratosphaeriaceae</taxon>
        <taxon>Neohortaea</taxon>
    </lineage>
</organism>
<evidence type="ECO:0000313" key="2">
    <source>
        <dbReference type="EMBL" id="KAF2482327.1"/>
    </source>
</evidence>
<evidence type="ECO:0000313" key="3">
    <source>
        <dbReference type="Proteomes" id="UP000799767"/>
    </source>
</evidence>
<dbReference type="GeneID" id="54474724"/>
<sequence>MVYKVLVNPYSWKHHTPKQSFQSSHQTTTKQTILPESTQPLHPSVNSTMGRRNNDSLFGLGNVLGGSNGGRRHGHHRGGSGGIVHDGMKYATMFGVAHEGVKAYEVYSNNKQQQQQPVQYQQQPVQYYQQPPQFSQQSGRDAHVPWCDGQCGGRCNAGNNL</sequence>
<reference evidence="2" key="1">
    <citation type="journal article" date="2020" name="Stud. Mycol.">
        <title>101 Dothideomycetes genomes: a test case for predicting lifestyles and emergence of pathogens.</title>
        <authorList>
            <person name="Haridas S."/>
            <person name="Albert R."/>
            <person name="Binder M."/>
            <person name="Bloem J."/>
            <person name="Labutti K."/>
            <person name="Salamov A."/>
            <person name="Andreopoulos B."/>
            <person name="Baker S."/>
            <person name="Barry K."/>
            <person name="Bills G."/>
            <person name="Bluhm B."/>
            <person name="Cannon C."/>
            <person name="Castanera R."/>
            <person name="Culley D."/>
            <person name="Daum C."/>
            <person name="Ezra D."/>
            <person name="Gonzalez J."/>
            <person name="Henrissat B."/>
            <person name="Kuo A."/>
            <person name="Liang C."/>
            <person name="Lipzen A."/>
            <person name="Lutzoni F."/>
            <person name="Magnuson J."/>
            <person name="Mondo S."/>
            <person name="Nolan M."/>
            <person name="Ohm R."/>
            <person name="Pangilinan J."/>
            <person name="Park H.-J."/>
            <person name="Ramirez L."/>
            <person name="Alfaro M."/>
            <person name="Sun H."/>
            <person name="Tritt A."/>
            <person name="Yoshinaga Y."/>
            <person name="Zwiers L.-H."/>
            <person name="Turgeon B."/>
            <person name="Goodwin S."/>
            <person name="Spatafora J."/>
            <person name="Crous P."/>
            <person name="Grigoriev I."/>
        </authorList>
    </citation>
    <scope>NUCLEOTIDE SEQUENCE</scope>
    <source>
        <strain evidence="2">CBS 113389</strain>
    </source>
</reference>
<evidence type="ECO:0000256" key="1">
    <source>
        <dbReference type="SAM" id="MobiDB-lite"/>
    </source>
</evidence>
<gene>
    <name evidence="2" type="ORF">BDY17DRAFT_298332</name>
</gene>
<name>A0A6A6PSX5_9PEZI</name>
<proteinExistence type="predicted"/>